<reference evidence="2" key="1">
    <citation type="submission" date="2016-04" db="EMBL/GenBank/DDBJ databases">
        <authorList>
            <person name="Evans L.H."/>
            <person name="Alamgir A."/>
            <person name="Owens N."/>
            <person name="Weber N.D."/>
            <person name="Virtaneva K."/>
            <person name="Barbian K."/>
            <person name="Babar A."/>
            <person name="Rosenke K."/>
        </authorList>
    </citation>
    <scope>NUCLEOTIDE SEQUENCE</scope>
    <source>
        <strain evidence="2">86</strain>
    </source>
</reference>
<dbReference type="EMBL" id="FLUN01000001">
    <property type="protein sequence ID" value="SBV95882.1"/>
    <property type="molecule type" value="Genomic_DNA"/>
</dbReference>
<evidence type="ECO:0000313" key="2">
    <source>
        <dbReference type="EMBL" id="SBV95882.1"/>
    </source>
</evidence>
<sequence length="120" mass="13707">MCPEILDFTRKRRGESEKKNEKTIAIWLHNIYTENTSGAKWGKVEQKTTNMGGEDSDQRYRYLRAQPGREEPSLYPRPAPQGVGGYPVPHDGRGRVPRHLPPGELGRVHREICLPPHEPV</sequence>
<name>A0A212J8W5_9FIRM</name>
<feature type="region of interest" description="Disordered" evidence="1">
    <location>
        <begin position="68"/>
        <end position="104"/>
    </location>
</feature>
<accession>A0A212J8W5</accession>
<feature type="region of interest" description="Disordered" evidence="1">
    <location>
        <begin position="1"/>
        <end position="20"/>
    </location>
</feature>
<proteinExistence type="predicted"/>
<gene>
    <name evidence="2" type="ORF">KL86CLO1_10704</name>
</gene>
<dbReference type="AlphaFoldDB" id="A0A212J8W5"/>
<protein>
    <submittedName>
        <fullName evidence="2">Uncharacterized protein</fullName>
    </submittedName>
</protein>
<organism evidence="2">
    <name type="scientific">uncultured Eubacteriales bacterium</name>
    <dbReference type="NCBI Taxonomy" id="172733"/>
    <lineage>
        <taxon>Bacteria</taxon>
        <taxon>Bacillati</taxon>
        <taxon>Bacillota</taxon>
        <taxon>Clostridia</taxon>
        <taxon>Eubacteriales</taxon>
        <taxon>environmental samples</taxon>
    </lineage>
</organism>
<evidence type="ECO:0000256" key="1">
    <source>
        <dbReference type="SAM" id="MobiDB-lite"/>
    </source>
</evidence>